<sequence length="165" mass="16582">MNRRQWIGGLAGLALLVGLGVAPPVQQTQAAWVDSEYGSGAFTAGTLVTPVISSCTVQNNGLGIFQSVTLVWTAPYPLTGQKLTATSGTNTGTVTSGITVTGPSSGTYTYTAVLSQALLTSLVTNLLGSTTTLTVTSIAGTAWTSPTATRKLTIGLAGLGATCVA</sequence>
<name>A0A0M2HQ78_9MICO</name>
<organism evidence="2 3">
    <name type="scientific">Microbacterium hydrocarbonoxydans</name>
    <dbReference type="NCBI Taxonomy" id="273678"/>
    <lineage>
        <taxon>Bacteria</taxon>
        <taxon>Bacillati</taxon>
        <taxon>Actinomycetota</taxon>
        <taxon>Actinomycetes</taxon>
        <taxon>Micrococcales</taxon>
        <taxon>Microbacteriaceae</taxon>
        <taxon>Microbacterium</taxon>
    </lineage>
</organism>
<feature type="signal peptide" evidence="1">
    <location>
        <begin position="1"/>
        <end position="30"/>
    </location>
</feature>
<dbReference type="RefSeq" id="WP_045256156.1">
    <property type="nucleotide sequence ID" value="NZ_CP158847.1"/>
</dbReference>
<accession>A0A0M2HQ78</accession>
<dbReference type="STRING" id="273678.RS84_00464"/>
<evidence type="ECO:0000313" key="2">
    <source>
        <dbReference type="EMBL" id="KJL48836.1"/>
    </source>
</evidence>
<evidence type="ECO:0008006" key="4">
    <source>
        <dbReference type="Google" id="ProtNLM"/>
    </source>
</evidence>
<comment type="caution">
    <text evidence="2">The sequence shown here is derived from an EMBL/GenBank/DDBJ whole genome shotgun (WGS) entry which is preliminary data.</text>
</comment>
<keyword evidence="3" id="KW-1185">Reference proteome</keyword>
<dbReference type="Proteomes" id="UP000033900">
    <property type="component" value="Unassembled WGS sequence"/>
</dbReference>
<proteinExistence type="predicted"/>
<dbReference type="AlphaFoldDB" id="A0A0M2HQ78"/>
<evidence type="ECO:0000313" key="3">
    <source>
        <dbReference type="Proteomes" id="UP000033900"/>
    </source>
</evidence>
<feature type="chain" id="PRO_5005634189" description="Ig-like domain-containing protein" evidence="1">
    <location>
        <begin position="31"/>
        <end position="165"/>
    </location>
</feature>
<gene>
    <name evidence="2" type="ORF">RS84_00464</name>
</gene>
<dbReference type="OrthoDB" id="5070552at2"/>
<reference evidence="2 3" key="1">
    <citation type="submission" date="2015-02" db="EMBL/GenBank/DDBJ databases">
        <title>Draft genome sequences of ten Microbacterium spp. with emphasis on heavy metal contaminated environments.</title>
        <authorList>
            <person name="Corretto E."/>
        </authorList>
    </citation>
    <scope>NUCLEOTIDE SEQUENCE [LARGE SCALE GENOMIC DNA]</scope>
    <source>
        <strain evidence="2 3">SA35</strain>
    </source>
</reference>
<protein>
    <recommendedName>
        <fullName evidence="4">Ig-like domain-containing protein</fullName>
    </recommendedName>
</protein>
<dbReference type="PATRIC" id="fig|273678.4.peg.457"/>
<keyword evidence="1" id="KW-0732">Signal</keyword>
<evidence type="ECO:0000256" key="1">
    <source>
        <dbReference type="SAM" id="SignalP"/>
    </source>
</evidence>
<dbReference type="EMBL" id="JYJB01000005">
    <property type="protein sequence ID" value="KJL48836.1"/>
    <property type="molecule type" value="Genomic_DNA"/>
</dbReference>